<evidence type="ECO:0000256" key="7">
    <source>
        <dbReference type="ARBA" id="ARBA00022840"/>
    </source>
</evidence>
<evidence type="ECO:0000256" key="3">
    <source>
        <dbReference type="ARBA" id="ARBA00022598"/>
    </source>
</evidence>
<dbReference type="PRINTS" id="PR00980">
    <property type="entry name" value="TRNASYNTHALA"/>
</dbReference>
<keyword evidence="16" id="KW-1185">Reference proteome</keyword>
<feature type="binding site" evidence="13">
    <location>
        <position position="673"/>
    </location>
    <ligand>
        <name>Zn(2+)</name>
        <dbReference type="ChEBI" id="CHEBI:29105"/>
    </ligand>
</feature>
<dbReference type="InterPro" id="IPR018164">
    <property type="entry name" value="Ala-tRNA-synth_IIc_N"/>
</dbReference>
<dbReference type="Pfam" id="PF07973">
    <property type="entry name" value="tRNA_SAD"/>
    <property type="match status" value="1"/>
</dbReference>
<evidence type="ECO:0000256" key="11">
    <source>
        <dbReference type="ARBA" id="ARBA00024779"/>
    </source>
</evidence>
<dbReference type="InterPro" id="IPR023033">
    <property type="entry name" value="Ala_tRNA_ligase_euk/bac"/>
</dbReference>
<feature type="binding site" evidence="13">
    <location>
        <position position="574"/>
    </location>
    <ligand>
        <name>Zn(2+)</name>
        <dbReference type="ChEBI" id="CHEBI:29105"/>
    </ligand>
</feature>
<dbReference type="RefSeq" id="WP_131339401.1">
    <property type="nucleotide sequence ID" value="NZ_SJJZ01000002.1"/>
</dbReference>
<evidence type="ECO:0000256" key="5">
    <source>
        <dbReference type="ARBA" id="ARBA00022741"/>
    </source>
</evidence>
<dbReference type="GO" id="GO:0002161">
    <property type="term" value="F:aminoacyl-tRNA deacylase activity"/>
    <property type="evidence" value="ECO:0007669"/>
    <property type="project" value="TreeGrafter"/>
</dbReference>
<protein>
    <recommendedName>
        <fullName evidence="13">Alanine--tRNA ligase</fullName>
        <ecNumber evidence="13">6.1.1.7</ecNumber>
    </recommendedName>
    <alternativeName>
        <fullName evidence="13">Alanyl-tRNA synthetase</fullName>
        <shortName evidence="13">AlaRS</shortName>
    </alternativeName>
</protein>
<dbReference type="InterPro" id="IPR050058">
    <property type="entry name" value="Ala-tRNA_ligase"/>
</dbReference>
<organism evidence="15 16">
    <name type="scientific">Kribbella soli</name>
    <dbReference type="NCBI Taxonomy" id="1124743"/>
    <lineage>
        <taxon>Bacteria</taxon>
        <taxon>Bacillati</taxon>
        <taxon>Actinomycetota</taxon>
        <taxon>Actinomycetes</taxon>
        <taxon>Propionibacteriales</taxon>
        <taxon>Kribbellaceae</taxon>
        <taxon>Kribbella</taxon>
    </lineage>
</organism>
<dbReference type="InterPro" id="IPR018163">
    <property type="entry name" value="Thr/Ala-tRNA-synth_IIc_edit"/>
</dbReference>
<keyword evidence="3 13" id="KW-0436">Ligase</keyword>
<dbReference type="Gene3D" id="6.10.250.550">
    <property type="match status" value="1"/>
</dbReference>
<keyword evidence="6 13" id="KW-0862">Zinc</keyword>
<dbReference type="InterPro" id="IPR009000">
    <property type="entry name" value="Transl_B-barrel_sf"/>
</dbReference>
<evidence type="ECO:0000259" key="14">
    <source>
        <dbReference type="PROSITE" id="PS50860"/>
    </source>
</evidence>
<keyword evidence="9 13" id="KW-0648">Protein biosynthesis</keyword>
<dbReference type="GO" id="GO:0004813">
    <property type="term" value="F:alanine-tRNA ligase activity"/>
    <property type="evidence" value="ECO:0007669"/>
    <property type="project" value="UniProtKB-UniRule"/>
</dbReference>
<comment type="domain">
    <text evidence="13">Consists of three domains; the N-terminal catalytic domain, the editing domain and the C-terminal C-Ala domain. The editing domain removes incorrectly charged amino acids, while the C-Ala domain, along with tRNA(Ala), serves as a bridge to cooperatively bring together the editing and aminoacylation centers thus stimulating deacylation of misacylated tRNAs.</text>
</comment>
<dbReference type="GO" id="GO:0006419">
    <property type="term" value="P:alanyl-tRNA aminoacylation"/>
    <property type="evidence" value="ECO:0007669"/>
    <property type="project" value="UniProtKB-UniRule"/>
</dbReference>
<dbReference type="Gene3D" id="3.30.930.10">
    <property type="entry name" value="Bira Bifunctional Protein, Domain 2"/>
    <property type="match status" value="1"/>
</dbReference>
<dbReference type="PANTHER" id="PTHR11777:SF9">
    <property type="entry name" value="ALANINE--TRNA LIGASE, CYTOPLASMIC"/>
    <property type="match status" value="1"/>
</dbReference>
<dbReference type="SUPFAM" id="SSF50447">
    <property type="entry name" value="Translation proteins"/>
    <property type="match status" value="1"/>
</dbReference>
<evidence type="ECO:0000313" key="15">
    <source>
        <dbReference type="EMBL" id="TCC08202.1"/>
    </source>
</evidence>
<evidence type="ECO:0000256" key="4">
    <source>
        <dbReference type="ARBA" id="ARBA00022723"/>
    </source>
</evidence>
<dbReference type="Gene3D" id="2.40.30.130">
    <property type="match status" value="1"/>
</dbReference>
<keyword evidence="13" id="KW-0963">Cytoplasm</keyword>
<dbReference type="InterPro" id="IPR012947">
    <property type="entry name" value="tRNA_SAD"/>
</dbReference>
<dbReference type="NCBIfam" id="TIGR00344">
    <property type="entry name" value="alaS"/>
    <property type="match status" value="1"/>
</dbReference>
<dbReference type="InterPro" id="IPR018165">
    <property type="entry name" value="Ala-tRNA-synth_IIc_core"/>
</dbReference>
<dbReference type="PROSITE" id="PS50860">
    <property type="entry name" value="AA_TRNA_LIGASE_II_ALA"/>
    <property type="match status" value="1"/>
</dbReference>
<keyword evidence="4 13" id="KW-0479">Metal-binding</keyword>
<comment type="catalytic activity">
    <reaction evidence="12 13">
        <text>tRNA(Ala) + L-alanine + ATP = L-alanyl-tRNA(Ala) + AMP + diphosphate</text>
        <dbReference type="Rhea" id="RHEA:12540"/>
        <dbReference type="Rhea" id="RHEA-COMP:9657"/>
        <dbReference type="Rhea" id="RHEA-COMP:9923"/>
        <dbReference type="ChEBI" id="CHEBI:30616"/>
        <dbReference type="ChEBI" id="CHEBI:33019"/>
        <dbReference type="ChEBI" id="CHEBI:57972"/>
        <dbReference type="ChEBI" id="CHEBI:78442"/>
        <dbReference type="ChEBI" id="CHEBI:78497"/>
        <dbReference type="ChEBI" id="CHEBI:456215"/>
        <dbReference type="EC" id="6.1.1.7"/>
    </reaction>
</comment>
<dbReference type="EC" id="6.1.1.7" evidence="13"/>
<evidence type="ECO:0000256" key="8">
    <source>
        <dbReference type="ARBA" id="ARBA00022884"/>
    </source>
</evidence>
<keyword evidence="2 13" id="KW-0820">tRNA-binding</keyword>
<comment type="function">
    <text evidence="11 13">Catalyzes the attachment of alanine to tRNA(Ala) in a two-step reaction: alanine is first activated by ATP to form Ala-AMP and then transferred to the acceptor end of tRNA(Ala). Also edits incorrectly charged Ser-tRNA(Ala) and Gly-tRNA(Ala) via its editing domain.</text>
</comment>
<sequence>METSEIRRRFLQYFEDRGHTVVPSAPLPSPDPNLLFNVAGMAQFVPYFVGQQTPPYPRATSVQKCVRTLDIEEVGKTTRHGTFFQMNGNFSFGDYFKEDAVKFAWELVTKPQNEGGYGFDESVLYASVYYEDDEAIDIWKRVAGLPDDRIVRLGMKDNFWSMGIPGPCGPCSEILIDRGPEFGADRDWEAGDRYLEFWNLVFMQNIRGEGGGKDGYPILGELPKKNIDTGLGLERVAYLLQGVDNMYEIDEIYPVIEKATELTGRKYGAEHEDDVRFRVVADHVRSALMLIGDGVTPGNEQGGYVLRRLLRRAIRSMRLLGYEDPSLVELLPVSLEQMKKSYPELVTDFGRISQVAYAEEEAFRRTLTAGTTIFDVAVRDTKAGGAHQLEGAKAFQLHDTYGFPIDLTVEMAAEQGLNVDTEGFRSLMKEQRERAKADARAKKAGHADTSGYRELREKGVTEFTGYQELSSDSQVRGLLREGAVAPFAEQGETVEVVLEKTPFYAESGGQIADEGLIVGDGLKLKVLDVQRPVKGLIVHKVEVVEGVLRPGEDVHAAVDHEWRVSACQAHSGTHVVHAALRQVLGPNALQSGSYNKPGYLRLDFAWSSALDPATRSEIEEVANLAVRQDLPVSAQYMTLPEARDWGALALFGETYDEQVRVVEIGGPWSRELCGGTHVKHSSQVGALTVTGESSVGAGVRRIEAFVGMEALHYLGRERALVRLLSENLKARPEELPAKVADLAERLRVAEKELERMRAAQVLEAAAELAKEPKDVFGVQYVGHRAPDGVNGGDLRKLALDVRGRMPNDKPAVVAVLSVNDGKPGVVIALNDMAREWRLKAGDLVRIAAEKLGGRGGGKDDVAQGGGTDAAGADDALSAVEHAIGHQVTG</sequence>
<dbReference type="Proteomes" id="UP000292346">
    <property type="component" value="Unassembled WGS sequence"/>
</dbReference>
<dbReference type="HAMAP" id="MF_00036_B">
    <property type="entry name" value="Ala_tRNA_synth_B"/>
    <property type="match status" value="1"/>
</dbReference>
<dbReference type="Gene3D" id="3.30.980.10">
    <property type="entry name" value="Threonyl-trna Synthetase, Chain A, domain 2"/>
    <property type="match status" value="1"/>
</dbReference>
<dbReference type="SMART" id="SM00863">
    <property type="entry name" value="tRNA_SAD"/>
    <property type="match status" value="1"/>
</dbReference>
<dbReference type="PANTHER" id="PTHR11777">
    <property type="entry name" value="ALANYL-TRNA SYNTHETASE"/>
    <property type="match status" value="1"/>
</dbReference>
<name>A0A4R0HH09_9ACTN</name>
<dbReference type="Gene3D" id="3.30.54.20">
    <property type="match status" value="1"/>
</dbReference>
<dbReference type="AlphaFoldDB" id="A0A4R0HH09"/>
<dbReference type="InterPro" id="IPR018162">
    <property type="entry name" value="Ala-tRNA-ligase_IIc_anticod-bd"/>
</dbReference>
<dbReference type="GO" id="GO:0005829">
    <property type="term" value="C:cytosol"/>
    <property type="evidence" value="ECO:0007669"/>
    <property type="project" value="TreeGrafter"/>
</dbReference>
<dbReference type="SUPFAM" id="SSF55681">
    <property type="entry name" value="Class II aaRS and biotin synthetases"/>
    <property type="match status" value="1"/>
</dbReference>
<comment type="caution">
    <text evidence="15">The sequence shown here is derived from an EMBL/GenBank/DDBJ whole genome shotgun (WGS) entry which is preliminary data.</text>
</comment>
<evidence type="ECO:0000256" key="6">
    <source>
        <dbReference type="ARBA" id="ARBA00022833"/>
    </source>
</evidence>
<dbReference type="FunFam" id="2.40.30.130:FF:000001">
    <property type="entry name" value="Alanine--tRNA ligase"/>
    <property type="match status" value="1"/>
</dbReference>
<evidence type="ECO:0000256" key="2">
    <source>
        <dbReference type="ARBA" id="ARBA00022555"/>
    </source>
</evidence>
<keyword evidence="8 13" id="KW-0694">RNA-binding</keyword>
<feature type="binding site" evidence="13">
    <location>
        <position position="677"/>
    </location>
    <ligand>
        <name>Zn(2+)</name>
        <dbReference type="ChEBI" id="CHEBI:29105"/>
    </ligand>
</feature>
<reference evidence="15 16" key="1">
    <citation type="submission" date="2019-02" db="EMBL/GenBank/DDBJ databases">
        <title>Kribbella capetownensis sp. nov. and Kribbella speibonae sp. nov., isolated from soil.</title>
        <authorList>
            <person name="Curtis S.M."/>
            <person name="Norton I."/>
            <person name="Everest G.J."/>
            <person name="Meyers P.R."/>
        </authorList>
    </citation>
    <scope>NUCLEOTIDE SEQUENCE [LARGE SCALE GENOMIC DNA]</scope>
    <source>
        <strain evidence="15 16">KCTC 29219</strain>
    </source>
</reference>
<accession>A0A4R0HH09</accession>
<gene>
    <name evidence="13 15" type="primary">alaS</name>
    <name evidence="15" type="ORF">E0H45_20045</name>
</gene>
<dbReference type="OrthoDB" id="9803884at2"/>
<comment type="similarity">
    <text evidence="1 13">Belongs to the class-II aminoacyl-tRNA synthetase family.</text>
</comment>
<dbReference type="GO" id="GO:0008270">
    <property type="term" value="F:zinc ion binding"/>
    <property type="evidence" value="ECO:0007669"/>
    <property type="project" value="UniProtKB-UniRule"/>
</dbReference>
<dbReference type="EMBL" id="SJJZ01000002">
    <property type="protein sequence ID" value="TCC08202.1"/>
    <property type="molecule type" value="Genomic_DNA"/>
</dbReference>
<feature type="binding site" evidence="13">
    <location>
        <position position="570"/>
    </location>
    <ligand>
        <name>Zn(2+)</name>
        <dbReference type="ChEBI" id="CHEBI:29105"/>
    </ligand>
</feature>
<dbReference type="GO" id="GO:0005524">
    <property type="term" value="F:ATP binding"/>
    <property type="evidence" value="ECO:0007669"/>
    <property type="project" value="UniProtKB-UniRule"/>
</dbReference>
<keyword evidence="10 13" id="KW-0030">Aminoacyl-tRNA synthetase</keyword>
<dbReference type="CDD" id="cd00673">
    <property type="entry name" value="AlaRS_core"/>
    <property type="match status" value="1"/>
</dbReference>
<evidence type="ECO:0000256" key="1">
    <source>
        <dbReference type="ARBA" id="ARBA00008226"/>
    </source>
</evidence>
<evidence type="ECO:0000256" key="12">
    <source>
        <dbReference type="ARBA" id="ARBA00048300"/>
    </source>
</evidence>
<evidence type="ECO:0000313" key="16">
    <source>
        <dbReference type="Proteomes" id="UP000292346"/>
    </source>
</evidence>
<keyword evidence="5 13" id="KW-0547">Nucleotide-binding</keyword>
<comment type="subcellular location">
    <subcellularLocation>
        <location evidence="13">Cytoplasm</location>
    </subcellularLocation>
</comment>
<dbReference type="FunFam" id="3.10.310.40:FF:000001">
    <property type="entry name" value="Alanine--tRNA ligase"/>
    <property type="match status" value="1"/>
</dbReference>
<feature type="domain" description="Alanyl-transfer RNA synthetases family profile" evidence="14">
    <location>
        <begin position="1"/>
        <end position="716"/>
    </location>
</feature>
<evidence type="ECO:0000256" key="9">
    <source>
        <dbReference type="ARBA" id="ARBA00022917"/>
    </source>
</evidence>
<dbReference type="Pfam" id="PF02272">
    <property type="entry name" value="DHHA1"/>
    <property type="match status" value="1"/>
</dbReference>
<dbReference type="SUPFAM" id="SSF101353">
    <property type="entry name" value="Putative anticodon-binding domain of alanyl-tRNA synthetase (AlaRS)"/>
    <property type="match status" value="1"/>
</dbReference>
<comment type="cofactor">
    <cofactor evidence="13">
        <name>Zn(2+)</name>
        <dbReference type="ChEBI" id="CHEBI:29105"/>
    </cofactor>
    <text evidence="13">Binds 1 zinc ion per subunit.</text>
</comment>
<dbReference type="InterPro" id="IPR002318">
    <property type="entry name" value="Ala-tRNA-lgiase_IIc"/>
</dbReference>
<keyword evidence="7 13" id="KW-0067">ATP-binding</keyword>
<evidence type="ECO:0000256" key="13">
    <source>
        <dbReference type="HAMAP-Rule" id="MF_00036"/>
    </source>
</evidence>
<dbReference type="Gene3D" id="3.10.310.40">
    <property type="match status" value="1"/>
</dbReference>
<dbReference type="Pfam" id="PF01411">
    <property type="entry name" value="tRNA-synt_2c"/>
    <property type="match status" value="1"/>
</dbReference>
<dbReference type="InterPro" id="IPR003156">
    <property type="entry name" value="DHHA1_dom"/>
</dbReference>
<dbReference type="SUPFAM" id="SSF55186">
    <property type="entry name" value="ThrRS/AlaRS common domain"/>
    <property type="match status" value="1"/>
</dbReference>
<dbReference type="FunFam" id="3.30.980.10:FF:000004">
    <property type="entry name" value="Alanine--tRNA ligase, cytoplasmic"/>
    <property type="match status" value="1"/>
</dbReference>
<dbReference type="GO" id="GO:0000049">
    <property type="term" value="F:tRNA binding"/>
    <property type="evidence" value="ECO:0007669"/>
    <property type="project" value="UniProtKB-KW"/>
</dbReference>
<dbReference type="InterPro" id="IPR045864">
    <property type="entry name" value="aa-tRNA-synth_II/BPL/LPL"/>
</dbReference>
<evidence type="ECO:0000256" key="10">
    <source>
        <dbReference type="ARBA" id="ARBA00023146"/>
    </source>
</evidence>
<proteinExistence type="inferred from homology"/>